<dbReference type="EMBL" id="AGSI01000021">
    <property type="protein sequence ID" value="EIE18847.1"/>
    <property type="molecule type" value="Genomic_DNA"/>
</dbReference>
<dbReference type="OrthoDB" id="41532at2759"/>
<evidence type="ECO:0000259" key="1">
    <source>
        <dbReference type="PROSITE" id="PS51186"/>
    </source>
</evidence>
<dbReference type="InterPro" id="IPR016181">
    <property type="entry name" value="Acyl_CoA_acyltransferase"/>
</dbReference>
<evidence type="ECO:0000313" key="2">
    <source>
        <dbReference type="EMBL" id="EIE18847.1"/>
    </source>
</evidence>
<sequence>MANGDINTNGYTLRVARTAQDFQSFREIVLDFHHFLNVDLSFQNFEGEMAGLPGCYAQPDGAILIASVMTESGSRDAGAVAVRPLPEKAKSWQSIAAAAAAAEDSGTSNAGENGSDGEVSQGWHGRICEMKRLYVRPEFRGLQLGRVLCEELIRLSREMGYDEMVLDTLDRLKSAGRTYENLGFEQCGPYYHNPHPGVIYWRKSLKI</sequence>
<dbReference type="STRING" id="574566.I0YKC8"/>
<dbReference type="InterPro" id="IPR000182">
    <property type="entry name" value="GNAT_dom"/>
</dbReference>
<dbReference type="Pfam" id="PF00583">
    <property type="entry name" value="Acetyltransf_1"/>
    <property type="match status" value="1"/>
</dbReference>
<gene>
    <name evidence="2" type="ORF">COCSUDRAFT_54791</name>
</gene>
<reference evidence="2 3" key="1">
    <citation type="journal article" date="2012" name="Genome Biol.">
        <title>The genome of the polar eukaryotic microalga coccomyxa subellipsoidea reveals traits of cold adaptation.</title>
        <authorList>
            <person name="Blanc G."/>
            <person name="Agarkova I."/>
            <person name="Grimwood J."/>
            <person name="Kuo A."/>
            <person name="Brueggeman A."/>
            <person name="Dunigan D."/>
            <person name="Gurnon J."/>
            <person name="Ladunga I."/>
            <person name="Lindquist E."/>
            <person name="Lucas S."/>
            <person name="Pangilinan J."/>
            <person name="Proschold T."/>
            <person name="Salamov A."/>
            <person name="Schmutz J."/>
            <person name="Weeks D."/>
            <person name="Yamada T."/>
            <person name="Claverie J.M."/>
            <person name="Grigoriev I."/>
            <person name="Van Etten J."/>
            <person name="Lomsadze A."/>
            <person name="Borodovsky M."/>
        </authorList>
    </citation>
    <scope>NUCLEOTIDE SEQUENCE [LARGE SCALE GENOMIC DNA]</scope>
    <source>
        <strain evidence="2 3">C-169</strain>
    </source>
</reference>
<dbReference type="InterPro" id="IPR052777">
    <property type="entry name" value="Acetyltransferase_Enz"/>
</dbReference>
<dbReference type="PANTHER" id="PTHR43305:SF1">
    <property type="entry name" value="FAMILY N-ACETYLTRANSFERASE, PUTATIVE (AFU_ORTHOLOGUE AFUA_2G01380)-RELATED"/>
    <property type="match status" value="1"/>
</dbReference>
<dbReference type="PROSITE" id="PS51186">
    <property type="entry name" value="GNAT"/>
    <property type="match status" value="1"/>
</dbReference>
<dbReference type="GO" id="GO:0016747">
    <property type="term" value="F:acyltransferase activity, transferring groups other than amino-acyl groups"/>
    <property type="evidence" value="ECO:0007669"/>
    <property type="project" value="InterPro"/>
</dbReference>
<organism evidence="2 3">
    <name type="scientific">Coccomyxa subellipsoidea (strain C-169)</name>
    <name type="common">Green microalga</name>
    <dbReference type="NCBI Taxonomy" id="574566"/>
    <lineage>
        <taxon>Eukaryota</taxon>
        <taxon>Viridiplantae</taxon>
        <taxon>Chlorophyta</taxon>
        <taxon>core chlorophytes</taxon>
        <taxon>Trebouxiophyceae</taxon>
        <taxon>Trebouxiophyceae incertae sedis</taxon>
        <taxon>Coccomyxaceae</taxon>
        <taxon>Coccomyxa</taxon>
        <taxon>Coccomyxa subellipsoidea</taxon>
    </lineage>
</organism>
<keyword evidence="3" id="KW-1185">Reference proteome</keyword>
<feature type="domain" description="N-acetyltransferase" evidence="1">
    <location>
        <begin position="11"/>
        <end position="206"/>
    </location>
</feature>
<proteinExistence type="predicted"/>
<dbReference type="GeneID" id="17036797"/>
<dbReference type="eggNOG" id="KOG3139">
    <property type="taxonomic scope" value="Eukaryota"/>
</dbReference>
<dbReference type="Gene3D" id="3.40.630.30">
    <property type="match status" value="1"/>
</dbReference>
<dbReference type="AlphaFoldDB" id="I0YKC8"/>
<accession>I0YKC8</accession>
<dbReference type="RefSeq" id="XP_005643391.1">
    <property type="nucleotide sequence ID" value="XM_005643334.1"/>
</dbReference>
<dbReference type="SUPFAM" id="SSF55729">
    <property type="entry name" value="Acyl-CoA N-acyltransferases (Nat)"/>
    <property type="match status" value="1"/>
</dbReference>
<protein>
    <submittedName>
        <fullName evidence="2">Acyl-CoA N-acyltransferase</fullName>
    </submittedName>
</protein>
<dbReference type="CDD" id="cd04301">
    <property type="entry name" value="NAT_SF"/>
    <property type="match status" value="1"/>
</dbReference>
<evidence type="ECO:0000313" key="3">
    <source>
        <dbReference type="Proteomes" id="UP000007264"/>
    </source>
</evidence>
<name>I0YKC8_COCSC</name>
<dbReference type="KEGG" id="csl:COCSUDRAFT_54791"/>
<dbReference type="Proteomes" id="UP000007264">
    <property type="component" value="Unassembled WGS sequence"/>
</dbReference>
<comment type="caution">
    <text evidence="2">The sequence shown here is derived from an EMBL/GenBank/DDBJ whole genome shotgun (WGS) entry which is preliminary data.</text>
</comment>
<dbReference type="PANTHER" id="PTHR43305">
    <property type="entry name" value="FAMILY N-ACETYLTRANSFERASE, PUTATIVE (AFU_ORTHOLOGUE AFUA_2G01380)-RELATED"/>
    <property type="match status" value="1"/>
</dbReference>